<gene>
    <name evidence="11" type="ORF">FHX40_1191</name>
</gene>
<reference evidence="11 12" key="1">
    <citation type="submission" date="2019-06" db="EMBL/GenBank/DDBJ databases">
        <title>Sequencing the genomes of 1000 actinobacteria strains.</title>
        <authorList>
            <person name="Klenk H.-P."/>
        </authorList>
    </citation>
    <scope>NUCLEOTIDE SEQUENCE [LARGE SCALE GENOMIC DNA]</scope>
    <source>
        <strain evidence="11 12">DSM 43186</strain>
    </source>
</reference>
<dbReference type="PANTHER" id="PTHR45436:SF5">
    <property type="entry name" value="SENSOR HISTIDINE KINASE TRCS"/>
    <property type="match status" value="1"/>
</dbReference>
<evidence type="ECO:0000256" key="4">
    <source>
        <dbReference type="ARBA" id="ARBA00022679"/>
    </source>
</evidence>
<evidence type="ECO:0000313" key="11">
    <source>
        <dbReference type="EMBL" id="TQM74513.1"/>
    </source>
</evidence>
<dbReference type="SUPFAM" id="SSF55874">
    <property type="entry name" value="ATPase domain of HSP90 chaperone/DNA topoisomerase II/histidine kinase"/>
    <property type="match status" value="1"/>
</dbReference>
<feature type="domain" description="Histidine kinase" evidence="10">
    <location>
        <begin position="518"/>
        <end position="623"/>
    </location>
</feature>
<dbReference type="InterPro" id="IPR050428">
    <property type="entry name" value="TCS_sensor_his_kinase"/>
</dbReference>
<feature type="compositionally biased region" description="Pro residues" evidence="8">
    <location>
        <begin position="818"/>
        <end position="842"/>
    </location>
</feature>
<keyword evidence="9" id="KW-0472">Membrane</keyword>
<keyword evidence="12" id="KW-1185">Reference proteome</keyword>
<name>A0A543IVA6_9ACTN</name>
<dbReference type="GO" id="GO:0000160">
    <property type="term" value="P:phosphorelay signal transduction system"/>
    <property type="evidence" value="ECO:0007669"/>
    <property type="project" value="TreeGrafter"/>
</dbReference>
<dbReference type="EC" id="2.7.13.3" evidence="2"/>
<feature type="compositionally biased region" description="Acidic residues" evidence="8">
    <location>
        <begin position="843"/>
        <end position="852"/>
    </location>
</feature>
<evidence type="ECO:0000256" key="6">
    <source>
        <dbReference type="ARBA" id="ARBA00022777"/>
    </source>
</evidence>
<evidence type="ECO:0000256" key="9">
    <source>
        <dbReference type="SAM" id="Phobius"/>
    </source>
</evidence>
<dbReference type="InterPro" id="IPR036890">
    <property type="entry name" value="HATPase_C_sf"/>
</dbReference>
<evidence type="ECO:0000313" key="12">
    <source>
        <dbReference type="Proteomes" id="UP000319213"/>
    </source>
</evidence>
<evidence type="ECO:0000256" key="7">
    <source>
        <dbReference type="ARBA" id="ARBA00022989"/>
    </source>
</evidence>
<dbReference type="RefSeq" id="WP_142258675.1">
    <property type="nucleotide sequence ID" value="NZ_BMPV01000003.1"/>
</dbReference>
<dbReference type="Proteomes" id="UP000319213">
    <property type="component" value="Unassembled WGS sequence"/>
</dbReference>
<feature type="compositionally biased region" description="Basic and acidic residues" evidence="8">
    <location>
        <begin position="871"/>
        <end position="885"/>
    </location>
</feature>
<dbReference type="InterPro" id="IPR005467">
    <property type="entry name" value="His_kinase_dom"/>
</dbReference>
<accession>A0A543IVA6</accession>
<comment type="catalytic activity">
    <reaction evidence="1">
        <text>ATP + protein L-histidine = ADP + protein N-phospho-L-histidine.</text>
        <dbReference type="EC" id="2.7.13.3"/>
    </reaction>
</comment>
<feature type="region of interest" description="Disordered" evidence="8">
    <location>
        <begin position="700"/>
        <end position="962"/>
    </location>
</feature>
<feature type="transmembrane region" description="Helical" evidence="9">
    <location>
        <begin position="303"/>
        <end position="328"/>
    </location>
</feature>
<comment type="caution">
    <text evidence="11">The sequence shown here is derived from an EMBL/GenBank/DDBJ whole genome shotgun (WGS) entry which is preliminary data.</text>
</comment>
<feature type="region of interest" description="Disordered" evidence="8">
    <location>
        <begin position="657"/>
        <end position="678"/>
    </location>
</feature>
<evidence type="ECO:0000256" key="1">
    <source>
        <dbReference type="ARBA" id="ARBA00000085"/>
    </source>
</evidence>
<dbReference type="PROSITE" id="PS50109">
    <property type="entry name" value="HIS_KIN"/>
    <property type="match status" value="1"/>
</dbReference>
<organism evidence="11 12">
    <name type="scientific">Thermopolyspora flexuosa</name>
    <dbReference type="NCBI Taxonomy" id="103836"/>
    <lineage>
        <taxon>Bacteria</taxon>
        <taxon>Bacillati</taxon>
        <taxon>Actinomycetota</taxon>
        <taxon>Actinomycetes</taxon>
        <taxon>Streptosporangiales</taxon>
        <taxon>Streptosporangiaceae</taxon>
        <taxon>Thermopolyspora</taxon>
    </lineage>
</organism>
<feature type="compositionally biased region" description="Low complexity" evidence="8">
    <location>
        <begin position="741"/>
        <end position="777"/>
    </location>
</feature>
<evidence type="ECO:0000256" key="3">
    <source>
        <dbReference type="ARBA" id="ARBA00022553"/>
    </source>
</evidence>
<dbReference type="InterPro" id="IPR003594">
    <property type="entry name" value="HATPase_dom"/>
</dbReference>
<dbReference type="SMART" id="SM00387">
    <property type="entry name" value="HATPase_c"/>
    <property type="match status" value="1"/>
</dbReference>
<dbReference type="GO" id="GO:0005886">
    <property type="term" value="C:plasma membrane"/>
    <property type="evidence" value="ECO:0007669"/>
    <property type="project" value="TreeGrafter"/>
</dbReference>
<evidence type="ECO:0000259" key="10">
    <source>
        <dbReference type="PROSITE" id="PS50109"/>
    </source>
</evidence>
<dbReference type="Pfam" id="PF02518">
    <property type="entry name" value="HATPase_c"/>
    <property type="match status" value="1"/>
</dbReference>
<dbReference type="Gene3D" id="3.30.565.10">
    <property type="entry name" value="Histidine kinase-like ATPase, C-terminal domain"/>
    <property type="match status" value="1"/>
</dbReference>
<dbReference type="AlphaFoldDB" id="A0A543IVA6"/>
<proteinExistence type="predicted"/>
<feature type="transmembrane region" description="Helical" evidence="9">
    <location>
        <begin position="12"/>
        <end position="31"/>
    </location>
</feature>
<dbReference type="OrthoDB" id="3845898at2"/>
<dbReference type="GO" id="GO:0004673">
    <property type="term" value="F:protein histidine kinase activity"/>
    <property type="evidence" value="ECO:0007669"/>
    <property type="project" value="UniProtKB-EC"/>
</dbReference>
<evidence type="ECO:0000256" key="5">
    <source>
        <dbReference type="ARBA" id="ARBA00022692"/>
    </source>
</evidence>
<feature type="compositionally biased region" description="Gly residues" evidence="8">
    <location>
        <begin position="730"/>
        <end position="739"/>
    </location>
</feature>
<protein>
    <recommendedName>
        <fullName evidence="2">histidine kinase</fullName>
        <ecNumber evidence="2">2.7.13.3</ecNumber>
    </recommendedName>
</protein>
<feature type="compositionally biased region" description="Basic and acidic residues" evidence="8">
    <location>
        <begin position="935"/>
        <end position="956"/>
    </location>
</feature>
<keyword evidence="3" id="KW-0597">Phosphoprotein</keyword>
<feature type="compositionally biased region" description="Low complexity" evidence="8">
    <location>
        <begin position="657"/>
        <end position="677"/>
    </location>
</feature>
<evidence type="ECO:0000256" key="8">
    <source>
        <dbReference type="SAM" id="MobiDB-lite"/>
    </source>
</evidence>
<keyword evidence="6 11" id="KW-0418">Kinase</keyword>
<keyword evidence="5 9" id="KW-0812">Transmembrane</keyword>
<dbReference type="PANTHER" id="PTHR45436">
    <property type="entry name" value="SENSOR HISTIDINE KINASE YKOH"/>
    <property type="match status" value="1"/>
</dbReference>
<dbReference type="InterPro" id="IPR013587">
    <property type="entry name" value="Nitrate/nitrite_sensing"/>
</dbReference>
<sequence>MHSPPPIRTKLLRILLVPLISMVVLWGFIAFSNADELVGANDFDDRWMSTGAPALRLVEELQKERRLTAESLGSPSPELAGQRKATDEAVERLRQAVTSDSALTESAKTTAARMRELLRPLELLRQVRSQIDEGRLTSPHRIVEVYSNLIDEAYRRLANRDPGSAVANVPDIRGATAYGDSAEYLAREYALVAAGLRVGAMTTTDRAAFVSAFTARRDALSAALRDAGPRLRPTVEELTASVAYKRITQVEDRIFSWNSTGRPPVNGSQLRDDVDAVVTAIQQDSTRELARATDEQEVLRTRAAVVASLILLLGAGAVALSVFLSYRFGNSMIAEFRRLQEAAAHMARERLPRVVERLRKGEDVDVEEEAPALPPADTAEFNEVVKSFSAVQRTAVEAAVGQATLRKGIAQVFLNLAWRNQVLLQRQLSLLDTMERRVEEPEILEDLFKLDHLTTRMRRHAENLIILSDAAPARRWRDPVPIYDLVRSAVLEVEDYTRVTVSPMPDAPMLVGSAVTDVIHLISELVENATVFSPPDTTVMVRSTKAANGFALEIEDRGLGLNPTMLEELNQRLADPPEFNLADSDRLGLFVVARLANRHNIKVQLRPSPYDGTTAIVMLPTTLLVTPETPGFNAPAQTAEPGRDLRVNRPLRALSTVPETRAATVTAAPPAPAEAAPIGLSTDTAIPKVSPVTGSPIGSAAGPFGGSSGPLRQPYAAPVGPSPSPVAAPGTGGATGPSGGEPPRIAGAAAPPASGSGSGPASAFAPPYGSGAPTAAFPAPPAPAQSGGPAAEPADSGYRSPWFDRERPEPKTPSSVFTPPPPAPAMPPPASRPAATRPPAPEPVDDDDDDLDGLPRRIPQASLAPQLRKRLGQEEVSTRSPEELKNLMSSMQRGWQQGRRLVEQATGQAPGPETGRGIGHPVSRPGASGEGYGQPERRRGQTEQGHDMWIRKDGNPDVRPQN</sequence>
<feature type="compositionally biased region" description="Low complexity" evidence="8">
    <location>
        <begin position="784"/>
        <end position="794"/>
    </location>
</feature>
<keyword evidence="4" id="KW-0808">Transferase</keyword>
<dbReference type="Pfam" id="PF08376">
    <property type="entry name" value="NIT"/>
    <property type="match status" value="1"/>
</dbReference>
<keyword evidence="7 9" id="KW-1133">Transmembrane helix</keyword>
<dbReference type="EMBL" id="VFPQ01000001">
    <property type="protein sequence ID" value="TQM74513.1"/>
    <property type="molecule type" value="Genomic_DNA"/>
</dbReference>
<evidence type="ECO:0000256" key="2">
    <source>
        <dbReference type="ARBA" id="ARBA00012438"/>
    </source>
</evidence>